<reference evidence="3 4" key="1">
    <citation type="submission" date="2021-01" db="EMBL/GenBank/DDBJ databases">
        <title>Actinoplanes sp. nov. LDG1-06 isolated from lichen.</title>
        <authorList>
            <person name="Saeng-In P."/>
            <person name="Phongsopitanun W."/>
            <person name="Kanchanasin P."/>
            <person name="Yuki M."/>
            <person name="Kudo T."/>
            <person name="Ohkuma M."/>
            <person name="Tanasupawat S."/>
        </authorList>
    </citation>
    <scope>NUCLEOTIDE SEQUENCE [LARGE SCALE GENOMIC DNA]</scope>
    <source>
        <strain evidence="3 4">LDG1-06</strain>
    </source>
</reference>
<feature type="transmembrane region" description="Helical" evidence="2">
    <location>
        <begin position="111"/>
        <end position="129"/>
    </location>
</feature>
<dbReference type="EMBL" id="JAENHP010000001">
    <property type="protein sequence ID" value="MBM2615078.1"/>
    <property type="molecule type" value="Genomic_DNA"/>
</dbReference>
<dbReference type="RefSeq" id="WP_203374912.1">
    <property type="nucleotide sequence ID" value="NZ_JAENHP010000001.1"/>
</dbReference>
<feature type="transmembrane region" description="Helical" evidence="2">
    <location>
        <begin position="35"/>
        <end position="58"/>
    </location>
</feature>
<comment type="caution">
    <text evidence="3">The sequence shown here is derived from an EMBL/GenBank/DDBJ whole genome shotgun (WGS) entry which is preliminary data.</text>
</comment>
<evidence type="ECO:0000256" key="2">
    <source>
        <dbReference type="SAM" id="Phobius"/>
    </source>
</evidence>
<keyword evidence="2" id="KW-0472">Membrane</keyword>
<keyword evidence="2" id="KW-0812">Transmembrane</keyword>
<proteinExistence type="predicted"/>
<protein>
    <submittedName>
        <fullName evidence="3">Uncharacterized protein</fullName>
    </submittedName>
</protein>
<evidence type="ECO:0000256" key="1">
    <source>
        <dbReference type="SAM" id="MobiDB-lite"/>
    </source>
</evidence>
<dbReference type="Proteomes" id="UP000632138">
    <property type="component" value="Unassembled WGS sequence"/>
</dbReference>
<feature type="transmembrane region" description="Helical" evidence="2">
    <location>
        <begin position="70"/>
        <end position="91"/>
    </location>
</feature>
<accession>A0ABS2A5G9</accession>
<feature type="region of interest" description="Disordered" evidence="1">
    <location>
        <begin position="132"/>
        <end position="160"/>
    </location>
</feature>
<name>A0ABS2A5G9_9ACTN</name>
<keyword evidence="4" id="KW-1185">Reference proteome</keyword>
<evidence type="ECO:0000313" key="4">
    <source>
        <dbReference type="Proteomes" id="UP000632138"/>
    </source>
</evidence>
<evidence type="ECO:0000313" key="3">
    <source>
        <dbReference type="EMBL" id="MBM2615078.1"/>
    </source>
</evidence>
<feature type="compositionally biased region" description="Basic residues" evidence="1">
    <location>
        <begin position="144"/>
        <end position="154"/>
    </location>
</feature>
<sequence>MRTARWALIGAGGLVMVYAIAGALTDPDVKGGALLFLIGVLVAHDGVLLPLTIGAGALAGRLVPMPVRTLVRAALLVSLAVTVVALPLVLGRGRAVDNPSLLPLPYGRGQLETYAVIWAATGVAALVAARRRRSAGPADDSRAGRRSRQPRSHKPPSPNG</sequence>
<keyword evidence="2" id="KW-1133">Transmembrane helix</keyword>
<organism evidence="3 4">
    <name type="scientific">Paractinoplanes ovalisporus</name>
    <dbReference type="NCBI Taxonomy" id="2810368"/>
    <lineage>
        <taxon>Bacteria</taxon>
        <taxon>Bacillati</taxon>
        <taxon>Actinomycetota</taxon>
        <taxon>Actinomycetes</taxon>
        <taxon>Micromonosporales</taxon>
        <taxon>Micromonosporaceae</taxon>
        <taxon>Paractinoplanes</taxon>
    </lineage>
</organism>
<gene>
    <name evidence="3" type="ORF">JIG36_05825</name>
</gene>